<name>A0A7C3E369_9SPIR</name>
<accession>A0A7C3E369</accession>
<comment type="caution">
    <text evidence="1">The sequence shown here is derived from an EMBL/GenBank/DDBJ whole genome shotgun (WGS) entry which is preliminary data.</text>
</comment>
<sequence>MVYNTSIITTIPNYSLAWNSMASTRIALPVAPSSYIYSHFKHVSGFPASEGQQGVPITKLKILDAVIEHLSQIKKEPLSPVSTERLDALIEQYKKEIEVAQAANKALPYNPKPPAPAPMVVNLVA</sequence>
<organism evidence="1">
    <name type="scientific">Gracilinema caldarium</name>
    <dbReference type="NCBI Taxonomy" id="215591"/>
    <lineage>
        <taxon>Bacteria</taxon>
        <taxon>Pseudomonadati</taxon>
        <taxon>Spirochaetota</taxon>
        <taxon>Spirochaetia</taxon>
        <taxon>Spirochaetales</taxon>
        <taxon>Breznakiellaceae</taxon>
        <taxon>Gracilinema</taxon>
    </lineage>
</organism>
<dbReference type="AlphaFoldDB" id="A0A7C3E369"/>
<reference evidence="1" key="1">
    <citation type="journal article" date="2020" name="mSystems">
        <title>Genome- and Community-Level Interaction Insights into Carbon Utilization and Element Cycling Functions of Hydrothermarchaeota in Hydrothermal Sediment.</title>
        <authorList>
            <person name="Zhou Z."/>
            <person name="Liu Y."/>
            <person name="Xu W."/>
            <person name="Pan J."/>
            <person name="Luo Z.H."/>
            <person name="Li M."/>
        </authorList>
    </citation>
    <scope>NUCLEOTIDE SEQUENCE [LARGE SCALE GENOMIC DNA]</scope>
    <source>
        <strain evidence="1">SpSt-503</strain>
    </source>
</reference>
<gene>
    <name evidence="1" type="ORF">ENS59_12335</name>
</gene>
<protein>
    <submittedName>
        <fullName evidence="1">Uncharacterized protein</fullName>
    </submittedName>
</protein>
<dbReference type="EMBL" id="DSVL01000377">
    <property type="protein sequence ID" value="HFH30272.1"/>
    <property type="molecule type" value="Genomic_DNA"/>
</dbReference>
<evidence type="ECO:0000313" key="1">
    <source>
        <dbReference type="EMBL" id="HFH30272.1"/>
    </source>
</evidence>
<proteinExistence type="predicted"/>